<dbReference type="CDD" id="cd09212">
    <property type="entry name" value="PUB"/>
    <property type="match status" value="1"/>
</dbReference>
<dbReference type="PANTHER" id="PTHR46467:SF1">
    <property type="entry name" value="TETHER CONTAINING UBX DOMAIN FOR GLUT4"/>
    <property type="match status" value="1"/>
</dbReference>
<dbReference type="InterPro" id="IPR021569">
    <property type="entry name" value="TUG-UBL1"/>
</dbReference>
<keyword evidence="4" id="KW-1185">Reference proteome</keyword>
<dbReference type="PANTHER" id="PTHR46467">
    <property type="entry name" value="TETHER CONTAINING UBX DOMAIN FOR GLUT4"/>
    <property type="match status" value="1"/>
</dbReference>
<evidence type="ECO:0000259" key="2">
    <source>
        <dbReference type="PROSITE" id="PS50033"/>
    </source>
</evidence>
<dbReference type="Pfam" id="PF00789">
    <property type="entry name" value="UBX"/>
    <property type="match status" value="1"/>
</dbReference>
<dbReference type="Proteomes" id="UP001158986">
    <property type="component" value="Unassembled WGS sequence"/>
</dbReference>
<dbReference type="InterPro" id="IPR029071">
    <property type="entry name" value="Ubiquitin-like_domsf"/>
</dbReference>
<dbReference type="Gene3D" id="1.20.58.2190">
    <property type="match status" value="1"/>
</dbReference>
<gene>
    <name evidence="3" type="ORF">PBS001_LOCUS1075</name>
</gene>
<dbReference type="EMBL" id="CAKLCB010000065">
    <property type="protein sequence ID" value="CAH0514317.1"/>
    <property type="molecule type" value="Genomic_DNA"/>
</dbReference>
<dbReference type="InterPro" id="IPR036339">
    <property type="entry name" value="PUB-like_dom_sf"/>
</dbReference>
<dbReference type="SMART" id="SM00580">
    <property type="entry name" value="PUG"/>
    <property type="match status" value="1"/>
</dbReference>
<feature type="region of interest" description="Disordered" evidence="1">
    <location>
        <begin position="160"/>
        <end position="190"/>
    </location>
</feature>
<proteinExistence type="predicted"/>
<evidence type="ECO:0000313" key="3">
    <source>
        <dbReference type="EMBL" id="CAH0514317.1"/>
    </source>
</evidence>
<feature type="domain" description="UBX" evidence="2">
    <location>
        <begin position="428"/>
        <end position="498"/>
    </location>
</feature>
<dbReference type="SUPFAM" id="SSF143503">
    <property type="entry name" value="PUG domain-like"/>
    <property type="match status" value="1"/>
</dbReference>
<dbReference type="SUPFAM" id="SSF54236">
    <property type="entry name" value="Ubiquitin-like"/>
    <property type="match status" value="3"/>
</dbReference>
<dbReference type="CDD" id="cd16118">
    <property type="entry name" value="UBX2_UBXN9"/>
    <property type="match status" value="1"/>
</dbReference>
<protein>
    <recommendedName>
        <fullName evidence="2">UBX domain-containing protein</fullName>
    </recommendedName>
</protein>
<dbReference type="Gene3D" id="3.10.20.90">
    <property type="entry name" value="Phosphatidylinositol 3-kinase Catalytic Subunit, Chain A, domain 1"/>
    <property type="match status" value="3"/>
</dbReference>
<organism evidence="3 4">
    <name type="scientific">Peronospora belbahrii</name>
    <dbReference type="NCBI Taxonomy" id="622444"/>
    <lineage>
        <taxon>Eukaryota</taxon>
        <taxon>Sar</taxon>
        <taxon>Stramenopiles</taxon>
        <taxon>Oomycota</taxon>
        <taxon>Peronosporomycetes</taxon>
        <taxon>Peronosporales</taxon>
        <taxon>Peronosporaceae</taxon>
        <taxon>Peronospora</taxon>
    </lineage>
</organism>
<sequence length="581" mass="64950">MALYVKYNNQSKRMKVTPSMTMFHVLTDALEQYGLLDSHQYQLVHRGKPIDLSIPFRLTGISNNASVDLFQLDEALEVQQVRVCIQLHDGKRVQATFGSDTTIENILTFFKLLPASEKFCLGFLRRGIDSNAFSSTTLKELGILSGSAMFRVQSANEQLAASAAQSPSEPSQTPRVIAAPTSPSSSASPSIVSEALGHIPSMPSDDVEMSDVSAEDKTTDIVTNILSDPENEKLRTIRLSNATFHRLVGQVKGGIEFLISIGFVIISETQTLVLNLNPSDKSVLEEGLRLLSIEADDLNISPEERPLLQEKQVDPSFDVFKSQITRMQMQPRGSSMTEVLVDALKLKQEQLVGCEKPPRNTTVILEIKQESDRTDLAREIGERSDAQLLMSSLKARQDKMEKAKTFRTRAMRELDELKRKRVFQMVLIRVQFPDRAMMQASFHPNETIQDVMNHVTECLDDQYKVSKFYLYVTPPTQKLAATKTLVELNLLPAALTYLSWLEVPPQAEVASIGFYFRADVLANECADVKERVGPLQKTEYPKPLQVDESLPNAATTDSREKPTPQKDAQAKSSKKPSWVKL</sequence>
<evidence type="ECO:0000256" key="1">
    <source>
        <dbReference type="SAM" id="MobiDB-lite"/>
    </source>
</evidence>
<name>A0ABN8CN29_9STRA</name>
<dbReference type="CDD" id="cd16105">
    <property type="entry name" value="Ubl_ASPSCR1_like"/>
    <property type="match status" value="1"/>
</dbReference>
<comment type="caution">
    <text evidence="3">The sequence shown here is derived from an EMBL/GenBank/DDBJ whole genome shotgun (WGS) entry which is preliminary data.</text>
</comment>
<accession>A0ABN8CN29</accession>
<dbReference type="Pfam" id="PF11470">
    <property type="entry name" value="TUG-UBL1"/>
    <property type="match status" value="1"/>
</dbReference>
<dbReference type="InterPro" id="IPR018997">
    <property type="entry name" value="PUB_domain"/>
</dbReference>
<dbReference type="PROSITE" id="PS50033">
    <property type="entry name" value="UBX"/>
    <property type="match status" value="1"/>
</dbReference>
<feature type="region of interest" description="Disordered" evidence="1">
    <location>
        <begin position="536"/>
        <end position="581"/>
    </location>
</feature>
<dbReference type="InterPro" id="IPR001012">
    <property type="entry name" value="UBX_dom"/>
</dbReference>
<evidence type="ECO:0000313" key="4">
    <source>
        <dbReference type="Proteomes" id="UP001158986"/>
    </source>
</evidence>
<dbReference type="Pfam" id="PF09409">
    <property type="entry name" value="PUB"/>
    <property type="match status" value="1"/>
</dbReference>
<reference evidence="3 4" key="1">
    <citation type="submission" date="2021-11" db="EMBL/GenBank/DDBJ databases">
        <authorList>
            <person name="Islam A."/>
            <person name="Islam S."/>
            <person name="Flora M.S."/>
            <person name="Rahman M."/>
            <person name="Ziaur R.M."/>
            <person name="Epstein J.H."/>
            <person name="Hassan M."/>
            <person name="Klassen M."/>
            <person name="Woodard K."/>
            <person name="Webb A."/>
            <person name="Webby R.J."/>
            <person name="El Zowalaty M.E."/>
        </authorList>
    </citation>
    <scope>NUCLEOTIDE SEQUENCE [LARGE SCALE GENOMIC DNA]</scope>
    <source>
        <strain evidence="3">Pbs1</strain>
    </source>
</reference>